<dbReference type="PANTHER" id="PTHR42715:SF10">
    <property type="entry name" value="BETA-GLUCOSIDASE"/>
    <property type="match status" value="1"/>
</dbReference>
<gene>
    <name evidence="7" type="ORF">SAMN06265379_101809</name>
</gene>
<dbReference type="InterPro" id="IPR019800">
    <property type="entry name" value="Glyco_hydro_3_AS"/>
</dbReference>
<feature type="signal peptide" evidence="5">
    <location>
        <begin position="1"/>
        <end position="18"/>
    </location>
</feature>
<proteinExistence type="inferred from homology"/>
<dbReference type="InterPro" id="IPR001764">
    <property type="entry name" value="Glyco_hydro_3_N"/>
</dbReference>
<evidence type="ECO:0000313" key="8">
    <source>
        <dbReference type="Proteomes" id="UP000319040"/>
    </source>
</evidence>
<dbReference type="InterPro" id="IPR036962">
    <property type="entry name" value="Glyco_hydro_3_N_sf"/>
</dbReference>
<dbReference type="PANTHER" id="PTHR42715">
    <property type="entry name" value="BETA-GLUCOSIDASE"/>
    <property type="match status" value="1"/>
</dbReference>
<comment type="similarity">
    <text evidence="1 4">Belongs to the glycosyl hydrolase 3 family.</text>
</comment>
<dbReference type="Gene3D" id="2.60.40.10">
    <property type="entry name" value="Immunoglobulins"/>
    <property type="match status" value="1"/>
</dbReference>
<feature type="chain" id="PRO_5022028523" evidence="5">
    <location>
        <begin position="19"/>
        <end position="794"/>
    </location>
</feature>
<dbReference type="Gene3D" id="3.40.50.1700">
    <property type="entry name" value="Glycoside hydrolase family 3 C-terminal domain"/>
    <property type="match status" value="1"/>
</dbReference>
<evidence type="ECO:0000259" key="6">
    <source>
        <dbReference type="SMART" id="SM01217"/>
    </source>
</evidence>
<keyword evidence="2 4" id="KW-0378">Hydrolase</keyword>
<sequence length="794" mass="89278">MKKVLLCTFIFMGFIMSAQEKTIQEQVDYLLTQLTLEEKVSLCSGRDDWSSQPIERLDIPWIWMADGPHGLRRAPATNKAGYGDQHPATCFPTASALSATWDVDLIYQIGKALGEECQALGVNVLLGPGVNIKRSVLGGRNFEYFSEDPVLSGELGAAYINGVQDQGVGTSLKHYVANNVETMRMFMNSDVDKRTLHEIYLTPFEIAVKKAQPWTVMACYNRVRGEYGTQSPYLLTDILKKDWGFEGIVISDWFAVIDRVKALEAGMHIEMPRVSDVNDNILLQAAQSGELDETVLNNRVRDILTVVLKAKSLEKADVDQKVKEHHAFARKVAGEAITLLKNDHQVLPLSKKKYKKIAIIGEFAKSPRYQGNGSSEVKPTQLDKVWDILDQEYGKGINYTFAQGYSLKDDLDVSLIEEAVQVASDADIAIVMAGLPLSYESEGIDRKHIDMPISHNKLIEAIAQKQQNTVVVLTNGSAVAMPWANKVEGIVEAWLGGQAGAGAVADVLFGKVNPSGKLAETFPVKLQDTPASFNFPGEQGNVLYGERIFVGYRYYDEKQIEPLFPFGYGLSYTQFEYTDMKVSANEITDRDVLEVKVTVKNTGSVEGKEIVQLYVTDKECTLQRPKKELKKFAKVSLAPGESKELTFQLEKRDFSYYDAKRDRWIAESGEFVIAAAASSRDIRKSARIVLNSTQQIPLMVDEYTFVKELWDHEQTRALLKEYFPNWIKGWTPEGKSMDEANIPGFFLEHPIIKFPYITHNEITHQQVKELIERCKNMTYTPQVIKFKDVENVSF</sequence>
<evidence type="ECO:0000256" key="5">
    <source>
        <dbReference type="SAM" id="SignalP"/>
    </source>
</evidence>
<dbReference type="InterPro" id="IPR050288">
    <property type="entry name" value="Cellulose_deg_GH3"/>
</dbReference>
<dbReference type="GO" id="GO:0008422">
    <property type="term" value="F:beta-glucosidase activity"/>
    <property type="evidence" value="ECO:0007669"/>
    <property type="project" value="UniProtKB-ARBA"/>
</dbReference>
<dbReference type="PRINTS" id="PR00133">
    <property type="entry name" value="GLHYDRLASE3"/>
</dbReference>
<dbReference type="OrthoDB" id="9805821at2"/>
<evidence type="ECO:0000256" key="4">
    <source>
        <dbReference type="RuleBase" id="RU361161"/>
    </source>
</evidence>
<dbReference type="Proteomes" id="UP000319040">
    <property type="component" value="Unassembled WGS sequence"/>
</dbReference>
<keyword evidence="4" id="KW-0326">Glycosidase</keyword>
<dbReference type="GO" id="GO:0005975">
    <property type="term" value="P:carbohydrate metabolic process"/>
    <property type="evidence" value="ECO:0007669"/>
    <property type="project" value="InterPro"/>
</dbReference>
<dbReference type="InterPro" id="IPR017853">
    <property type="entry name" value="GH"/>
</dbReference>
<evidence type="ECO:0000256" key="3">
    <source>
        <dbReference type="ARBA" id="ARBA00023277"/>
    </source>
</evidence>
<feature type="domain" description="Fibronectin type III-like" evidence="6">
    <location>
        <begin position="609"/>
        <end position="679"/>
    </location>
</feature>
<reference evidence="7 8" key="1">
    <citation type="submission" date="2017-05" db="EMBL/GenBank/DDBJ databases">
        <authorList>
            <person name="Varghese N."/>
            <person name="Submissions S."/>
        </authorList>
    </citation>
    <scope>NUCLEOTIDE SEQUENCE [LARGE SCALE GENOMIC DNA]</scope>
    <source>
        <strain evidence="7 8">DSM 27040</strain>
    </source>
</reference>
<dbReference type="EMBL" id="FXTB01000001">
    <property type="protein sequence ID" value="SMO43760.1"/>
    <property type="molecule type" value="Genomic_DNA"/>
</dbReference>
<evidence type="ECO:0000256" key="2">
    <source>
        <dbReference type="ARBA" id="ARBA00022801"/>
    </source>
</evidence>
<dbReference type="Pfam" id="PF14310">
    <property type="entry name" value="Fn3-like"/>
    <property type="match status" value="1"/>
</dbReference>
<evidence type="ECO:0000256" key="1">
    <source>
        <dbReference type="ARBA" id="ARBA00005336"/>
    </source>
</evidence>
<keyword evidence="3" id="KW-0119">Carbohydrate metabolism</keyword>
<dbReference type="Pfam" id="PF01915">
    <property type="entry name" value="Glyco_hydro_3_C"/>
    <property type="match status" value="1"/>
</dbReference>
<dbReference type="SUPFAM" id="SSF51445">
    <property type="entry name" value="(Trans)glycosidases"/>
    <property type="match status" value="1"/>
</dbReference>
<dbReference type="InterPro" id="IPR013783">
    <property type="entry name" value="Ig-like_fold"/>
</dbReference>
<dbReference type="PROSITE" id="PS00775">
    <property type="entry name" value="GLYCOSYL_HYDROL_F3"/>
    <property type="match status" value="1"/>
</dbReference>
<evidence type="ECO:0000313" key="7">
    <source>
        <dbReference type="EMBL" id="SMO43760.1"/>
    </source>
</evidence>
<dbReference type="InterPro" id="IPR036881">
    <property type="entry name" value="Glyco_hydro_3_C_sf"/>
</dbReference>
<dbReference type="InterPro" id="IPR002772">
    <property type="entry name" value="Glyco_hydro_3_C"/>
</dbReference>
<dbReference type="Gene3D" id="3.20.20.300">
    <property type="entry name" value="Glycoside hydrolase, family 3, N-terminal domain"/>
    <property type="match status" value="1"/>
</dbReference>
<accession>A0A521BAM0</accession>
<dbReference type="AlphaFoldDB" id="A0A521BAM0"/>
<dbReference type="FunFam" id="2.60.40.10:FF:000495">
    <property type="entry name" value="Periplasmic beta-glucosidase"/>
    <property type="match status" value="1"/>
</dbReference>
<dbReference type="SUPFAM" id="SSF52279">
    <property type="entry name" value="Beta-D-glucan exohydrolase, C-terminal domain"/>
    <property type="match status" value="1"/>
</dbReference>
<protein>
    <submittedName>
        <fullName evidence="7">Beta-glucosidase</fullName>
    </submittedName>
</protein>
<dbReference type="Pfam" id="PF00933">
    <property type="entry name" value="Glyco_hydro_3"/>
    <property type="match status" value="1"/>
</dbReference>
<dbReference type="InterPro" id="IPR026891">
    <property type="entry name" value="Fn3-like"/>
</dbReference>
<organism evidence="7 8">
    <name type="scientific">Saccharicrinis carchari</name>
    <dbReference type="NCBI Taxonomy" id="1168039"/>
    <lineage>
        <taxon>Bacteria</taxon>
        <taxon>Pseudomonadati</taxon>
        <taxon>Bacteroidota</taxon>
        <taxon>Bacteroidia</taxon>
        <taxon>Marinilabiliales</taxon>
        <taxon>Marinilabiliaceae</taxon>
        <taxon>Saccharicrinis</taxon>
    </lineage>
</organism>
<name>A0A521BAM0_SACCC</name>
<dbReference type="SMART" id="SM01217">
    <property type="entry name" value="Fn3_like"/>
    <property type="match status" value="1"/>
</dbReference>
<keyword evidence="8" id="KW-1185">Reference proteome</keyword>
<keyword evidence="5" id="KW-0732">Signal</keyword>